<organism evidence="1 2">
    <name type="scientific">Polyangium sorediatum</name>
    <dbReference type="NCBI Taxonomy" id="889274"/>
    <lineage>
        <taxon>Bacteria</taxon>
        <taxon>Pseudomonadati</taxon>
        <taxon>Myxococcota</taxon>
        <taxon>Polyangia</taxon>
        <taxon>Polyangiales</taxon>
        <taxon>Polyangiaceae</taxon>
        <taxon>Polyangium</taxon>
    </lineage>
</organism>
<sequence>MLFNNVLNQYQREQPSEEKDRESINERANRAFDYSLEQSRPILSGVIGAAFQSLEKMGRQPIVEYDQDVADVVRQHSALLHKGLRAWFTLSFFPQGGPVGVTLVRFPIHFIPVYRTQNLHIFGRIARLGGKAEYHHYGSFDGQRLCSGPSGIEFPARRMVETAIQDMRVLHA</sequence>
<name>A0ABT6NQ86_9BACT</name>
<keyword evidence="2" id="KW-1185">Reference proteome</keyword>
<accession>A0ABT6NQ86</accession>
<comment type="caution">
    <text evidence="1">The sequence shown here is derived from an EMBL/GenBank/DDBJ whole genome shotgun (WGS) entry which is preliminary data.</text>
</comment>
<reference evidence="1 2" key="1">
    <citation type="submission" date="2023-04" db="EMBL/GenBank/DDBJ databases">
        <title>The genome sequence of Polyangium sorediatum DSM14670.</title>
        <authorList>
            <person name="Zhang X."/>
        </authorList>
    </citation>
    <scope>NUCLEOTIDE SEQUENCE [LARGE SCALE GENOMIC DNA]</scope>
    <source>
        <strain evidence="1 2">DSM 14670</strain>
    </source>
</reference>
<proteinExistence type="predicted"/>
<evidence type="ECO:0000313" key="2">
    <source>
        <dbReference type="Proteomes" id="UP001160301"/>
    </source>
</evidence>
<dbReference type="RefSeq" id="WP_136968684.1">
    <property type="nucleotide sequence ID" value="NZ_JARZHI010000008.1"/>
</dbReference>
<evidence type="ECO:0000313" key="1">
    <source>
        <dbReference type="EMBL" id="MDI1430441.1"/>
    </source>
</evidence>
<gene>
    <name evidence="1" type="ORF">QHF89_13075</name>
</gene>
<dbReference type="Proteomes" id="UP001160301">
    <property type="component" value="Unassembled WGS sequence"/>
</dbReference>
<dbReference type="EMBL" id="JARZHI010000008">
    <property type="protein sequence ID" value="MDI1430441.1"/>
    <property type="molecule type" value="Genomic_DNA"/>
</dbReference>
<protein>
    <submittedName>
        <fullName evidence="1">Uncharacterized protein</fullName>
    </submittedName>
</protein>